<feature type="compositionally biased region" description="Basic and acidic residues" evidence="1">
    <location>
        <begin position="66"/>
        <end position="79"/>
    </location>
</feature>
<evidence type="ECO:0000256" key="1">
    <source>
        <dbReference type="SAM" id="MobiDB-lite"/>
    </source>
</evidence>
<evidence type="ECO:0000313" key="3">
    <source>
        <dbReference type="Proteomes" id="UP000228934"/>
    </source>
</evidence>
<evidence type="ECO:0000313" key="2">
    <source>
        <dbReference type="EMBL" id="PIO35523.1"/>
    </source>
</evidence>
<name>A0A2G9S7U2_AQUCT</name>
<accession>A0A2G9S7U2</accession>
<keyword evidence="3" id="KW-1185">Reference proteome</keyword>
<protein>
    <submittedName>
        <fullName evidence="2">Uncharacterized protein</fullName>
    </submittedName>
</protein>
<feature type="region of interest" description="Disordered" evidence="1">
    <location>
        <begin position="58"/>
        <end position="100"/>
    </location>
</feature>
<feature type="compositionally biased region" description="Basic and acidic residues" evidence="1">
    <location>
        <begin position="87"/>
        <end position="98"/>
    </location>
</feature>
<organism evidence="2 3">
    <name type="scientific">Aquarana catesbeiana</name>
    <name type="common">American bullfrog</name>
    <name type="synonym">Rana catesbeiana</name>
    <dbReference type="NCBI Taxonomy" id="8400"/>
    <lineage>
        <taxon>Eukaryota</taxon>
        <taxon>Metazoa</taxon>
        <taxon>Chordata</taxon>
        <taxon>Craniata</taxon>
        <taxon>Vertebrata</taxon>
        <taxon>Euteleostomi</taxon>
        <taxon>Amphibia</taxon>
        <taxon>Batrachia</taxon>
        <taxon>Anura</taxon>
        <taxon>Neobatrachia</taxon>
        <taxon>Ranoidea</taxon>
        <taxon>Ranidae</taxon>
        <taxon>Aquarana</taxon>
    </lineage>
</organism>
<gene>
    <name evidence="2" type="ORF">AB205_0206810</name>
</gene>
<dbReference type="AlphaFoldDB" id="A0A2G9S7U2"/>
<sequence>MDPSQKNSPATIDPPHQTFTWEDLSARYIKSTSSKQHLDPSLNTPLAITYISVLKVKVKKRRPRAKKEGAVKAKDEHGNEISSPRNSDNHSEDGDAKINHQWPSGHQLVVHNCNHHQLLMVHKKMLVVPRGSASN</sequence>
<reference evidence="3" key="1">
    <citation type="journal article" date="2017" name="Nat. Commun.">
        <title>The North American bullfrog draft genome provides insight into hormonal regulation of long noncoding RNA.</title>
        <authorList>
            <person name="Hammond S.A."/>
            <person name="Warren R.L."/>
            <person name="Vandervalk B.P."/>
            <person name="Kucuk E."/>
            <person name="Khan H."/>
            <person name="Gibb E.A."/>
            <person name="Pandoh P."/>
            <person name="Kirk H."/>
            <person name="Zhao Y."/>
            <person name="Jones M."/>
            <person name="Mungall A.J."/>
            <person name="Coope R."/>
            <person name="Pleasance S."/>
            <person name="Moore R.A."/>
            <person name="Holt R.A."/>
            <person name="Round J.M."/>
            <person name="Ohora S."/>
            <person name="Walle B.V."/>
            <person name="Veldhoen N."/>
            <person name="Helbing C.C."/>
            <person name="Birol I."/>
        </authorList>
    </citation>
    <scope>NUCLEOTIDE SEQUENCE [LARGE SCALE GENOMIC DNA]</scope>
</reference>
<proteinExistence type="predicted"/>
<dbReference type="EMBL" id="KV927097">
    <property type="protein sequence ID" value="PIO35523.1"/>
    <property type="molecule type" value="Genomic_DNA"/>
</dbReference>
<dbReference type="Proteomes" id="UP000228934">
    <property type="component" value="Unassembled WGS sequence"/>
</dbReference>